<dbReference type="EMBL" id="KQ414632">
    <property type="protein sequence ID" value="KOC67114.1"/>
    <property type="molecule type" value="Genomic_DNA"/>
</dbReference>
<dbReference type="InterPro" id="IPR011989">
    <property type="entry name" value="ARM-like"/>
</dbReference>
<dbReference type="InterPro" id="IPR000225">
    <property type="entry name" value="Armadillo"/>
</dbReference>
<dbReference type="SUPFAM" id="SSF48371">
    <property type="entry name" value="ARM repeat"/>
    <property type="match status" value="2"/>
</dbReference>
<accession>A0A0L7R8E5</accession>
<evidence type="ECO:0000259" key="2">
    <source>
        <dbReference type="Pfam" id="PF00651"/>
    </source>
</evidence>
<evidence type="ECO:0000313" key="5">
    <source>
        <dbReference type="Proteomes" id="UP000053825"/>
    </source>
</evidence>
<dbReference type="PANTHER" id="PTHR23312:SF8">
    <property type="entry name" value="ARMADILLO REPEAT-CONTAINING PROTEIN 5"/>
    <property type="match status" value="1"/>
</dbReference>
<dbReference type="Gene3D" id="3.30.710.10">
    <property type="entry name" value="Potassium Channel Kv1.1, Chain A"/>
    <property type="match status" value="1"/>
</dbReference>
<feature type="domain" description="ARMC5-like ARM-repeats" evidence="3">
    <location>
        <begin position="64"/>
        <end position="355"/>
    </location>
</feature>
<dbReference type="PANTHER" id="PTHR23312">
    <property type="entry name" value="ARMC5 ARMADILLO REPEAT-CONTAINING -RELATED"/>
    <property type="match status" value="1"/>
</dbReference>
<reference evidence="4 5" key="1">
    <citation type="submission" date="2015-07" db="EMBL/GenBank/DDBJ databases">
        <title>The genome of Habropoda laboriosa.</title>
        <authorList>
            <person name="Pan H."/>
            <person name="Kapheim K."/>
        </authorList>
    </citation>
    <scope>NUCLEOTIDE SEQUENCE [LARGE SCALE GENOMIC DNA]</scope>
    <source>
        <strain evidence="4">0110345459</strain>
    </source>
</reference>
<evidence type="ECO:0000313" key="4">
    <source>
        <dbReference type="EMBL" id="KOC67114.1"/>
    </source>
</evidence>
<dbReference type="InterPro" id="IPR011333">
    <property type="entry name" value="SKP1/BTB/POZ_sf"/>
</dbReference>
<name>A0A0L7R8E5_9HYME</name>
<dbReference type="GO" id="GO:0005829">
    <property type="term" value="C:cytosol"/>
    <property type="evidence" value="ECO:0007669"/>
    <property type="project" value="TreeGrafter"/>
</dbReference>
<dbReference type="OrthoDB" id="6086604at2759"/>
<dbReference type="Pfam" id="PF24768">
    <property type="entry name" value="ARM_ARMC5"/>
    <property type="match status" value="1"/>
</dbReference>
<proteinExistence type="predicted"/>
<evidence type="ECO:0000259" key="3">
    <source>
        <dbReference type="Pfam" id="PF24768"/>
    </source>
</evidence>
<dbReference type="SUPFAM" id="SSF54695">
    <property type="entry name" value="POZ domain"/>
    <property type="match status" value="1"/>
</dbReference>
<feature type="region of interest" description="Disordered" evidence="1">
    <location>
        <begin position="413"/>
        <end position="445"/>
    </location>
</feature>
<evidence type="ECO:0000256" key="1">
    <source>
        <dbReference type="SAM" id="MobiDB-lite"/>
    </source>
</evidence>
<dbReference type="AlphaFoldDB" id="A0A0L7R8E5"/>
<dbReference type="Proteomes" id="UP000053825">
    <property type="component" value="Unassembled WGS sequence"/>
</dbReference>
<dbReference type="InterPro" id="IPR016024">
    <property type="entry name" value="ARM-type_fold"/>
</dbReference>
<dbReference type="Pfam" id="PF00651">
    <property type="entry name" value="BTB"/>
    <property type="match status" value="1"/>
</dbReference>
<dbReference type="InterPro" id="IPR000210">
    <property type="entry name" value="BTB/POZ_dom"/>
</dbReference>
<dbReference type="GO" id="GO:0009653">
    <property type="term" value="P:anatomical structure morphogenesis"/>
    <property type="evidence" value="ECO:0007669"/>
    <property type="project" value="TreeGrafter"/>
</dbReference>
<keyword evidence="5" id="KW-1185">Reference proteome</keyword>
<dbReference type="STRING" id="597456.A0A0L7R8E5"/>
<sequence>MSTVDERQEGPILQELLKHIKSESKCGISSCLVRLKNDSKCYKQFAKDGGLGILVNLLHYHNVKILNMTLSILANACMNPDAREKVKGSKIANRVVSILKHIKLGNTLHCRACRLIGNLSECEWHAKSLCEAGVIQALVDCLQLDTNMQTYLMGVRAIRNIWRTHEGSTEEILESGIICRITGLLVSAKEKSETNTKYLELIETCLKAACAFLATLDPRVGEQMRGEKDIQGYKCIIQCCDMNNKIAIKCLYNLCQIAECRPILGNSGAIEILIVLIKDRSELSKEILVSLCLFCREAVNRARVRMGSGLELMLSLLKDPSDEKYHPMLLHALAQFVYDDPSIVIMIKNGLLDVLVTRLKKMVTETITNDEIIVSKKRGSDSPPSKQNELKYNKTSLGRFSSDYYCDDWSPGSAASVSSSPPSTPPLPFYDSIENDENTEDNYSPVCSDTEFMDNEDEPQTEVESLKSCKSIIIDVEESQNSERSSKSNVCEYANVWTLVLLSRLSHSNDPIDRLADPPTIEALSAYIRHTKNPRASRILTRIIRNGAYLISLLKQGFVFKAQTLYGSEQYTRQLCALAETGGAIGELTSILLRGEDTHKQVIAVSIPFLIKSRYILKSLLNNHGGLRLIFNVLSDQQHTLYENAIWSICRLANTLEIQPEIMEKCQITDTASTDFPRVYDNHPKPATVTFELDDGTTVDACRQTLCQKSDAFSAMLEGNFSESGKKRVKLRNTSKEGLNTLLLAANGATFETRTIESLLDAVLLADKFLMADISDILTESSISKLNYKNFSRAWNWAKANSCHELKSCCVKSFLTASMTRSERVQAFQDFSTSGNFHEFLDDMKEIINNVLCQR</sequence>
<dbReference type="SMART" id="SM00185">
    <property type="entry name" value="ARM"/>
    <property type="match status" value="3"/>
</dbReference>
<protein>
    <submittedName>
        <fullName evidence="4">Armadillo repeat-containing protein 5</fullName>
    </submittedName>
</protein>
<gene>
    <name evidence="4" type="ORF">WH47_11771</name>
</gene>
<feature type="domain" description="BTB" evidence="2">
    <location>
        <begin position="685"/>
        <end position="783"/>
    </location>
</feature>
<dbReference type="Gene3D" id="1.25.10.10">
    <property type="entry name" value="Leucine-rich Repeat Variant"/>
    <property type="match status" value="1"/>
</dbReference>
<dbReference type="InterPro" id="IPR055445">
    <property type="entry name" value="ARM_ARMC5"/>
</dbReference>
<organism evidence="4 5">
    <name type="scientific">Habropoda laboriosa</name>
    <dbReference type="NCBI Taxonomy" id="597456"/>
    <lineage>
        <taxon>Eukaryota</taxon>
        <taxon>Metazoa</taxon>
        <taxon>Ecdysozoa</taxon>
        <taxon>Arthropoda</taxon>
        <taxon>Hexapoda</taxon>
        <taxon>Insecta</taxon>
        <taxon>Pterygota</taxon>
        <taxon>Neoptera</taxon>
        <taxon>Endopterygota</taxon>
        <taxon>Hymenoptera</taxon>
        <taxon>Apocrita</taxon>
        <taxon>Aculeata</taxon>
        <taxon>Apoidea</taxon>
        <taxon>Anthophila</taxon>
        <taxon>Apidae</taxon>
        <taxon>Habropoda</taxon>
    </lineage>
</organism>